<dbReference type="NCBIfam" id="TIGR00095">
    <property type="entry name" value="16S rRNA (guanine(966)-N(2))-methyltransferase RsmD"/>
    <property type="match status" value="1"/>
</dbReference>
<protein>
    <submittedName>
        <fullName evidence="4">16S rRNA (Guanine(966)-N(2))-methyltransferase RsmD</fullName>
        <ecNumber evidence="4">2.1.1.171</ecNumber>
    </submittedName>
</protein>
<dbReference type="CDD" id="cd02440">
    <property type="entry name" value="AdoMet_MTases"/>
    <property type="match status" value="1"/>
</dbReference>
<keyword evidence="1 4" id="KW-0489">Methyltransferase</keyword>
<evidence type="ECO:0000313" key="5">
    <source>
        <dbReference type="Proteomes" id="UP000609849"/>
    </source>
</evidence>
<gene>
    <name evidence="4" type="primary">rsmD</name>
    <name evidence="4" type="ORF">H8923_04575</name>
</gene>
<dbReference type="PANTHER" id="PTHR43542">
    <property type="entry name" value="METHYLTRANSFERASE"/>
    <property type="match status" value="1"/>
</dbReference>
<dbReference type="PANTHER" id="PTHR43542:SF1">
    <property type="entry name" value="METHYLTRANSFERASE"/>
    <property type="match status" value="1"/>
</dbReference>
<dbReference type="RefSeq" id="WP_153924064.1">
    <property type="nucleotide sequence ID" value="NZ_JACRWE010000002.1"/>
</dbReference>
<dbReference type="Pfam" id="PF03602">
    <property type="entry name" value="Cons_hypoth95"/>
    <property type="match status" value="1"/>
</dbReference>
<dbReference type="PROSITE" id="PS00092">
    <property type="entry name" value="N6_MTASE"/>
    <property type="match status" value="1"/>
</dbReference>
<evidence type="ECO:0000256" key="2">
    <source>
        <dbReference type="ARBA" id="ARBA00022679"/>
    </source>
</evidence>
<keyword evidence="2 4" id="KW-0808">Transferase</keyword>
<reference evidence="4 5" key="1">
    <citation type="submission" date="2020-08" db="EMBL/GenBank/DDBJ databases">
        <authorList>
            <person name="Liu C."/>
            <person name="Sun Q."/>
        </authorList>
    </citation>
    <scope>NUCLEOTIDE SEQUENCE [LARGE SCALE GENOMIC DNA]</scope>
    <source>
        <strain evidence="4 5">NSJ-18</strain>
    </source>
</reference>
<dbReference type="InterPro" id="IPR002052">
    <property type="entry name" value="DNA_methylase_N6_adenine_CS"/>
</dbReference>
<dbReference type="EC" id="2.1.1.171" evidence="4"/>
<accession>A0ABR7JM68</accession>
<keyword evidence="5" id="KW-1185">Reference proteome</keyword>
<dbReference type="InterPro" id="IPR004398">
    <property type="entry name" value="RNA_MeTrfase_RsmD"/>
</dbReference>
<proteinExistence type="predicted"/>
<dbReference type="Gene3D" id="3.40.50.150">
    <property type="entry name" value="Vaccinia Virus protein VP39"/>
    <property type="match status" value="1"/>
</dbReference>
<comment type="caution">
    <text evidence="4">The sequence shown here is derived from an EMBL/GenBank/DDBJ whole genome shotgun (WGS) entry which is preliminary data.</text>
</comment>
<dbReference type="GO" id="GO:0052913">
    <property type="term" value="F:16S rRNA (guanine(966)-N(2))-methyltransferase activity"/>
    <property type="evidence" value="ECO:0007669"/>
    <property type="project" value="UniProtKB-EC"/>
</dbReference>
<name>A0ABR7JM68_9FIRM</name>
<evidence type="ECO:0000256" key="1">
    <source>
        <dbReference type="ARBA" id="ARBA00022603"/>
    </source>
</evidence>
<feature type="region of interest" description="Disordered" evidence="3">
    <location>
        <begin position="1"/>
        <end position="22"/>
    </location>
</feature>
<dbReference type="InterPro" id="IPR029063">
    <property type="entry name" value="SAM-dependent_MTases_sf"/>
</dbReference>
<organism evidence="4 5">
    <name type="scientific">Romboutsia faecis</name>
    <dbReference type="NCBI Taxonomy" id="2764597"/>
    <lineage>
        <taxon>Bacteria</taxon>
        <taxon>Bacillati</taxon>
        <taxon>Bacillota</taxon>
        <taxon>Clostridia</taxon>
        <taxon>Peptostreptococcales</taxon>
        <taxon>Peptostreptococcaceae</taxon>
        <taxon>Romboutsia</taxon>
    </lineage>
</organism>
<evidence type="ECO:0000313" key="4">
    <source>
        <dbReference type="EMBL" id="MBC5996026.1"/>
    </source>
</evidence>
<dbReference type="SUPFAM" id="SSF53335">
    <property type="entry name" value="S-adenosyl-L-methionine-dependent methyltransferases"/>
    <property type="match status" value="1"/>
</dbReference>
<feature type="compositionally biased region" description="Basic and acidic residues" evidence="3">
    <location>
        <begin position="11"/>
        <end position="22"/>
    </location>
</feature>
<dbReference type="Proteomes" id="UP000609849">
    <property type="component" value="Unassembled WGS sequence"/>
</dbReference>
<evidence type="ECO:0000256" key="3">
    <source>
        <dbReference type="SAM" id="MobiDB-lite"/>
    </source>
</evidence>
<dbReference type="PIRSF" id="PIRSF004553">
    <property type="entry name" value="CHP00095"/>
    <property type="match status" value="1"/>
</dbReference>
<dbReference type="EMBL" id="JACRWE010000002">
    <property type="protein sequence ID" value="MBC5996026.1"/>
    <property type="molecule type" value="Genomic_DNA"/>
</dbReference>
<sequence>MRVISGKARGLKLDTPKNQDVRPTTDRVKESLFNMISSYIMDSNILDLFAGTGSLGIECLSRGAKNCIFVDKSKDSINIVRSNIKKARVENESTILNVDFKDAVKKLSTQNQKFDVIFMDPPYYENMFIECLKSIDEFNLLDEDGIIVVEHDTKDLFEESIGRLNKSREKKYGNTTLTFYKLEEQNE</sequence>